<name>A0A9W6GUI7_9HYPH</name>
<dbReference type="InterPro" id="IPR051455">
    <property type="entry name" value="Bact_solute-bind_prot3"/>
</dbReference>
<feature type="domain" description="Solute-binding protein family 3/N-terminal" evidence="6">
    <location>
        <begin position="39"/>
        <end position="268"/>
    </location>
</feature>
<dbReference type="SUPFAM" id="SSF53850">
    <property type="entry name" value="Periplasmic binding protein-like II"/>
    <property type="match status" value="1"/>
</dbReference>
<keyword evidence="8" id="KW-1185">Reference proteome</keyword>
<comment type="similarity">
    <text evidence="1 4">Belongs to the bacterial solute-binding protein 3 family.</text>
</comment>
<dbReference type="EMBL" id="BSEC01000001">
    <property type="protein sequence ID" value="GLI93358.1"/>
    <property type="molecule type" value="Genomic_DNA"/>
</dbReference>
<keyword evidence="3 5" id="KW-0732">Signal</keyword>
<comment type="caution">
    <text evidence="7">The sequence shown here is derived from an EMBL/GenBank/DDBJ whole genome shotgun (WGS) entry which is preliminary data.</text>
</comment>
<dbReference type="SMART" id="SM00062">
    <property type="entry name" value="PBPb"/>
    <property type="match status" value="1"/>
</dbReference>
<proteinExistence type="inferred from homology"/>
<sequence length="343" mass="37168">MARRALLVVLATLLAVAGQGAVAQTEPGPTLAQVLKRGYLSCGVTDAPGFAQPDGTGNWRGFDVDFCRAVAAAIFDDPDKVRYLGLGVRERGPALQSGWVDLIAGAGPWTQSRDGAQQHVLFAGVSFFDGQSFLVRRQRSFASAQDLSGLSVCVQQGTSYELELADFFRMRKTPYESKLFPSFEEAARAYEGGQCDALTADAAMLHGARAKFQSPTEHDILPDLLTKAPHGPVVRQGDDQWLMILRWALFALIDAEELDLSGAKVDAALKAEAPRIRYFLGVEGDRGAGLALAGDWPYRVIKHVGNYAEIFERNLGQGSPLGMDRRVNALWSKGGVLYAPPVR</sequence>
<feature type="chain" id="PRO_5040860590" evidence="5">
    <location>
        <begin position="24"/>
        <end position="343"/>
    </location>
</feature>
<dbReference type="PANTHER" id="PTHR30085:SF7">
    <property type="entry name" value="AMINO-ACID ABC TRANSPORTER-BINDING PROTEIN YHDW-RELATED"/>
    <property type="match status" value="1"/>
</dbReference>
<gene>
    <name evidence="7" type="ORF">LMG27198_23500</name>
</gene>
<protein>
    <submittedName>
        <fullName evidence="7">Amino acid ABC transporter substrate-binding protein</fullName>
    </submittedName>
</protein>
<reference evidence="7" key="1">
    <citation type="journal article" date="2023" name="Int. J. Syst. Evol. Microbiol.">
        <title>Methylocystis iwaonis sp. nov., a type II methane-oxidizing bacterium from surface soil of a rice paddy field in Japan, and emended description of the genus Methylocystis (ex Whittenbury et al. 1970) Bowman et al. 1993.</title>
        <authorList>
            <person name="Kaise H."/>
            <person name="Sawadogo J.B."/>
            <person name="Alam M.S."/>
            <person name="Ueno C."/>
            <person name="Dianou D."/>
            <person name="Shinjo R."/>
            <person name="Asakawa S."/>
        </authorList>
    </citation>
    <scope>NUCLEOTIDE SEQUENCE</scope>
    <source>
        <strain evidence="7">LMG27198</strain>
    </source>
</reference>
<evidence type="ECO:0000256" key="4">
    <source>
        <dbReference type="RuleBase" id="RU003744"/>
    </source>
</evidence>
<dbReference type="PANTHER" id="PTHR30085">
    <property type="entry name" value="AMINO ACID ABC TRANSPORTER PERMEASE"/>
    <property type="match status" value="1"/>
</dbReference>
<evidence type="ECO:0000313" key="8">
    <source>
        <dbReference type="Proteomes" id="UP001144323"/>
    </source>
</evidence>
<dbReference type="Pfam" id="PF00497">
    <property type="entry name" value="SBP_bac_3"/>
    <property type="match status" value="1"/>
</dbReference>
<evidence type="ECO:0000313" key="7">
    <source>
        <dbReference type="EMBL" id="GLI93358.1"/>
    </source>
</evidence>
<dbReference type="InterPro" id="IPR001638">
    <property type="entry name" value="Solute-binding_3/MltF_N"/>
</dbReference>
<evidence type="ECO:0000256" key="2">
    <source>
        <dbReference type="ARBA" id="ARBA00022448"/>
    </source>
</evidence>
<dbReference type="RefSeq" id="WP_281803120.1">
    <property type="nucleotide sequence ID" value="NZ_BSEC01000001.1"/>
</dbReference>
<evidence type="ECO:0000259" key="6">
    <source>
        <dbReference type="SMART" id="SM00062"/>
    </source>
</evidence>
<dbReference type="AlphaFoldDB" id="A0A9W6GUI7"/>
<dbReference type="InterPro" id="IPR018313">
    <property type="entry name" value="SBP_3_CS"/>
</dbReference>
<evidence type="ECO:0000256" key="3">
    <source>
        <dbReference type="ARBA" id="ARBA00022729"/>
    </source>
</evidence>
<organism evidence="7 8">
    <name type="scientific">Methylocystis echinoides</name>
    <dbReference type="NCBI Taxonomy" id="29468"/>
    <lineage>
        <taxon>Bacteria</taxon>
        <taxon>Pseudomonadati</taxon>
        <taxon>Pseudomonadota</taxon>
        <taxon>Alphaproteobacteria</taxon>
        <taxon>Hyphomicrobiales</taxon>
        <taxon>Methylocystaceae</taxon>
        <taxon>Methylocystis</taxon>
    </lineage>
</organism>
<dbReference type="Proteomes" id="UP001144323">
    <property type="component" value="Unassembled WGS sequence"/>
</dbReference>
<dbReference type="Gene3D" id="3.40.190.10">
    <property type="entry name" value="Periplasmic binding protein-like II"/>
    <property type="match status" value="2"/>
</dbReference>
<accession>A0A9W6GUI7</accession>
<evidence type="ECO:0000256" key="5">
    <source>
        <dbReference type="SAM" id="SignalP"/>
    </source>
</evidence>
<keyword evidence="2" id="KW-0813">Transport</keyword>
<evidence type="ECO:0000256" key="1">
    <source>
        <dbReference type="ARBA" id="ARBA00010333"/>
    </source>
</evidence>
<dbReference type="GO" id="GO:0006865">
    <property type="term" value="P:amino acid transport"/>
    <property type="evidence" value="ECO:0007669"/>
    <property type="project" value="TreeGrafter"/>
</dbReference>
<feature type="signal peptide" evidence="5">
    <location>
        <begin position="1"/>
        <end position="23"/>
    </location>
</feature>
<dbReference type="PROSITE" id="PS01039">
    <property type="entry name" value="SBP_BACTERIAL_3"/>
    <property type="match status" value="1"/>
</dbReference>